<evidence type="ECO:0000313" key="3">
    <source>
        <dbReference type="Proteomes" id="UP000828390"/>
    </source>
</evidence>
<proteinExistence type="predicted"/>
<evidence type="ECO:0000256" key="1">
    <source>
        <dbReference type="SAM" id="MobiDB-lite"/>
    </source>
</evidence>
<feature type="region of interest" description="Disordered" evidence="1">
    <location>
        <begin position="119"/>
        <end position="138"/>
    </location>
</feature>
<evidence type="ECO:0000313" key="2">
    <source>
        <dbReference type="EMBL" id="KAH3721779.1"/>
    </source>
</evidence>
<protein>
    <submittedName>
        <fullName evidence="2">Uncharacterized protein</fullName>
    </submittedName>
</protein>
<comment type="caution">
    <text evidence="2">The sequence shown here is derived from an EMBL/GenBank/DDBJ whole genome shotgun (WGS) entry which is preliminary data.</text>
</comment>
<organism evidence="2 3">
    <name type="scientific">Dreissena polymorpha</name>
    <name type="common">Zebra mussel</name>
    <name type="synonym">Mytilus polymorpha</name>
    <dbReference type="NCBI Taxonomy" id="45954"/>
    <lineage>
        <taxon>Eukaryota</taxon>
        <taxon>Metazoa</taxon>
        <taxon>Spiralia</taxon>
        <taxon>Lophotrochozoa</taxon>
        <taxon>Mollusca</taxon>
        <taxon>Bivalvia</taxon>
        <taxon>Autobranchia</taxon>
        <taxon>Heteroconchia</taxon>
        <taxon>Euheterodonta</taxon>
        <taxon>Imparidentia</taxon>
        <taxon>Neoheterodontei</taxon>
        <taxon>Myida</taxon>
        <taxon>Dreissenoidea</taxon>
        <taxon>Dreissenidae</taxon>
        <taxon>Dreissena</taxon>
    </lineage>
</organism>
<dbReference type="EMBL" id="JAIWYP010000013">
    <property type="protein sequence ID" value="KAH3721779.1"/>
    <property type="molecule type" value="Genomic_DNA"/>
</dbReference>
<keyword evidence="3" id="KW-1185">Reference proteome</keyword>
<name>A0A9D4CDN8_DREPO</name>
<reference evidence="2" key="2">
    <citation type="submission" date="2020-11" db="EMBL/GenBank/DDBJ databases">
        <authorList>
            <person name="McCartney M.A."/>
            <person name="Auch B."/>
            <person name="Kono T."/>
            <person name="Mallez S."/>
            <person name="Becker A."/>
            <person name="Gohl D.M."/>
            <person name="Silverstein K.A.T."/>
            <person name="Koren S."/>
            <person name="Bechman K.B."/>
            <person name="Herman A."/>
            <person name="Abrahante J.E."/>
            <person name="Garbe J."/>
        </authorList>
    </citation>
    <scope>NUCLEOTIDE SEQUENCE</scope>
    <source>
        <strain evidence="2">Duluth1</strain>
        <tissue evidence="2">Whole animal</tissue>
    </source>
</reference>
<accession>A0A9D4CDN8</accession>
<gene>
    <name evidence="2" type="ORF">DPMN_064727</name>
</gene>
<sequence>MDTVPFELTKHKYFSNDGSIPEGLGREEAAKGMDPVSGHYPTEKGHLKLRENNRNIVLINHHGKVMLCSIVKRSMRVQSLTEHNVTNIKLKRHEKHLRHHRGLLHNVFDYKKAIYKDSRANASRLGPPRKRNERNSSQ</sequence>
<dbReference type="Proteomes" id="UP000828390">
    <property type="component" value="Unassembled WGS sequence"/>
</dbReference>
<reference evidence="2" key="1">
    <citation type="journal article" date="2019" name="bioRxiv">
        <title>The Genome of the Zebra Mussel, Dreissena polymorpha: A Resource for Invasive Species Research.</title>
        <authorList>
            <person name="McCartney M.A."/>
            <person name="Auch B."/>
            <person name="Kono T."/>
            <person name="Mallez S."/>
            <person name="Zhang Y."/>
            <person name="Obille A."/>
            <person name="Becker A."/>
            <person name="Abrahante J.E."/>
            <person name="Garbe J."/>
            <person name="Badalamenti J.P."/>
            <person name="Herman A."/>
            <person name="Mangelson H."/>
            <person name="Liachko I."/>
            <person name="Sullivan S."/>
            <person name="Sone E.D."/>
            <person name="Koren S."/>
            <person name="Silverstein K.A.T."/>
            <person name="Beckman K.B."/>
            <person name="Gohl D.M."/>
        </authorList>
    </citation>
    <scope>NUCLEOTIDE SEQUENCE</scope>
    <source>
        <strain evidence="2">Duluth1</strain>
        <tissue evidence="2">Whole animal</tissue>
    </source>
</reference>
<dbReference type="AlphaFoldDB" id="A0A9D4CDN8"/>